<dbReference type="OMA" id="PVSNDGC"/>
<dbReference type="SMART" id="SM00174">
    <property type="entry name" value="RHO"/>
    <property type="match status" value="1"/>
</dbReference>
<dbReference type="InterPro" id="IPR001806">
    <property type="entry name" value="Small_GTPase"/>
</dbReference>
<dbReference type="SMART" id="SM00176">
    <property type="entry name" value="RAN"/>
    <property type="match status" value="1"/>
</dbReference>
<keyword evidence="1" id="KW-0547">Nucleotide-binding</keyword>
<evidence type="ECO:0000313" key="3">
    <source>
        <dbReference type="EMBL" id="CCC46604.1"/>
    </source>
</evidence>
<dbReference type="SMART" id="SM00175">
    <property type="entry name" value="RAB"/>
    <property type="match status" value="1"/>
</dbReference>
<dbReference type="PROSITE" id="PS51419">
    <property type="entry name" value="RAB"/>
    <property type="match status" value="1"/>
</dbReference>
<evidence type="ECO:0000256" key="1">
    <source>
        <dbReference type="ARBA" id="ARBA00022741"/>
    </source>
</evidence>
<dbReference type="InterPro" id="IPR005225">
    <property type="entry name" value="Small_GTP-bd"/>
</dbReference>
<dbReference type="PRINTS" id="PR00449">
    <property type="entry name" value="RASTRNSFRMNG"/>
</dbReference>
<name>G0TRN4_TRYVY</name>
<protein>
    <submittedName>
        <fullName evidence="3">Putative small GTP-binding protein RAB6</fullName>
    </submittedName>
</protein>
<dbReference type="GO" id="GO:0003924">
    <property type="term" value="F:GTPase activity"/>
    <property type="evidence" value="ECO:0007669"/>
    <property type="project" value="InterPro"/>
</dbReference>
<dbReference type="SMART" id="SM00173">
    <property type="entry name" value="RAS"/>
    <property type="match status" value="1"/>
</dbReference>
<evidence type="ECO:0000256" key="2">
    <source>
        <dbReference type="ARBA" id="ARBA00023134"/>
    </source>
</evidence>
<dbReference type="CDD" id="cd01861">
    <property type="entry name" value="Rab6"/>
    <property type="match status" value="1"/>
</dbReference>
<dbReference type="FunFam" id="3.40.50.300:FF:000808">
    <property type="entry name" value="Small GTP-binding protein, putative"/>
    <property type="match status" value="1"/>
</dbReference>
<organism evidence="3">
    <name type="scientific">Trypanosoma vivax (strain Y486)</name>
    <dbReference type="NCBI Taxonomy" id="1055687"/>
    <lineage>
        <taxon>Eukaryota</taxon>
        <taxon>Discoba</taxon>
        <taxon>Euglenozoa</taxon>
        <taxon>Kinetoplastea</taxon>
        <taxon>Metakinetoplastina</taxon>
        <taxon>Trypanosomatida</taxon>
        <taxon>Trypanosomatidae</taxon>
        <taxon>Trypanosoma</taxon>
        <taxon>Duttonella</taxon>
    </lineage>
</organism>
<dbReference type="PROSITE" id="PS51420">
    <property type="entry name" value="RHO"/>
    <property type="match status" value="1"/>
</dbReference>
<dbReference type="NCBIfam" id="TIGR00231">
    <property type="entry name" value="small_GTP"/>
    <property type="match status" value="1"/>
</dbReference>
<dbReference type="VEuPathDB" id="TriTrypDB:TvY486_0200262"/>
<dbReference type="PROSITE" id="PS51421">
    <property type="entry name" value="RAS"/>
    <property type="match status" value="1"/>
</dbReference>
<dbReference type="InterPro" id="IPR050227">
    <property type="entry name" value="Rab"/>
</dbReference>
<dbReference type="GO" id="GO:0005525">
    <property type="term" value="F:GTP binding"/>
    <property type="evidence" value="ECO:0007669"/>
    <property type="project" value="UniProtKB-KW"/>
</dbReference>
<proteinExistence type="predicted"/>
<reference evidence="3" key="1">
    <citation type="journal article" date="2012" name="Proc. Natl. Acad. Sci. U.S.A.">
        <title>Antigenic diversity is generated by distinct evolutionary mechanisms in African trypanosome species.</title>
        <authorList>
            <person name="Jackson A.P."/>
            <person name="Berry A."/>
            <person name="Aslett M."/>
            <person name="Allison H.C."/>
            <person name="Burton P."/>
            <person name="Vavrova-Anderson J."/>
            <person name="Brown R."/>
            <person name="Browne H."/>
            <person name="Corton N."/>
            <person name="Hauser H."/>
            <person name="Gamble J."/>
            <person name="Gilderthorp R."/>
            <person name="Marcello L."/>
            <person name="McQuillan J."/>
            <person name="Otto T.D."/>
            <person name="Quail M.A."/>
            <person name="Sanders M.J."/>
            <person name="van Tonder A."/>
            <person name="Ginger M.L."/>
            <person name="Field M.C."/>
            <person name="Barry J.D."/>
            <person name="Hertz-Fowler C."/>
            <person name="Berriman M."/>
        </authorList>
    </citation>
    <scope>NUCLEOTIDE SEQUENCE</scope>
    <source>
        <strain evidence="3">Y486</strain>
    </source>
</reference>
<dbReference type="EMBL" id="HE573018">
    <property type="protein sequence ID" value="CCC46604.1"/>
    <property type="molecule type" value="Genomic_DNA"/>
</dbReference>
<gene>
    <name evidence="3" type="ORF">TVY486_0200262</name>
</gene>
<sequence length="223" mass="24531">MYSGGGTFLRYKVVLLGDQSVGKTSIITRFINGTFEESYHATIGIDFFSKTLLLDGVTVRLHVWDTAGQERFRALIPGYIRDSAATLVVYDVASRLSFLNTFKWVDDVRALRGNETIIVLVGNKSDEHERREVTAEEAQEKADEYGIMFTEVSAMLGTGVGALFKKVAETLVLAEGTVSNKTVEVRVDPPVPLMEEPEEPFLSGAPRVRYASKPSGNARVGCC</sequence>
<keyword evidence="2" id="KW-0342">GTP-binding</keyword>
<dbReference type="Pfam" id="PF00071">
    <property type="entry name" value="Ras"/>
    <property type="match status" value="1"/>
</dbReference>
<accession>G0TRN4</accession>
<dbReference type="PANTHER" id="PTHR47977">
    <property type="entry name" value="RAS-RELATED PROTEIN RAB"/>
    <property type="match status" value="1"/>
</dbReference>
<dbReference type="InterPro" id="IPR027417">
    <property type="entry name" value="P-loop_NTPase"/>
</dbReference>
<dbReference type="SUPFAM" id="SSF52540">
    <property type="entry name" value="P-loop containing nucleoside triphosphate hydrolases"/>
    <property type="match status" value="1"/>
</dbReference>
<dbReference type="AlphaFoldDB" id="G0TRN4"/>
<dbReference type="Gene3D" id="3.40.50.300">
    <property type="entry name" value="P-loop containing nucleotide triphosphate hydrolases"/>
    <property type="match status" value="1"/>
</dbReference>